<dbReference type="Pfam" id="PF14424">
    <property type="entry name" value="Toxin-deaminase"/>
    <property type="match status" value="1"/>
</dbReference>
<sequence>MEFGWVTTRAVDPIKDKVLLESAAKYKGKLLNKVLNSVKGNFCYSSVELDVKLPKDEYYAHSQVTKHSGNPNIKDISEYPENPVFNATDAPNSRGRETLRDDDTEYKILNNIAKDLGDKPDVKGKITLFTEKDTCGSCNYLISKFKEKYPNIEVEVVHNRGVEITPIK</sequence>
<name>A0A1B2DBY7_9BACL</name>
<protein>
    <recommendedName>
        <fullName evidence="2">Deaminase</fullName>
    </recommendedName>
</protein>
<proteinExistence type="predicted"/>
<dbReference type="InterPro" id="IPR032721">
    <property type="entry name" value="Toxin-deaminase"/>
</dbReference>
<dbReference type="EMBL" id="CP016808">
    <property type="protein sequence ID" value="ANY65217.1"/>
    <property type="molecule type" value="Genomic_DNA"/>
</dbReference>
<reference evidence="1" key="1">
    <citation type="submission" date="2016-08" db="EMBL/GenBank/DDBJ databases">
        <title>Complete Genome Seqeunce of Paenibacillus sp. BIHB 4019 from tea rhizoplane.</title>
        <authorList>
            <person name="Thakur R."/>
            <person name="Swarnkar M.K."/>
            <person name="Gulati A."/>
        </authorList>
    </citation>
    <scope>NUCLEOTIDE SEQUENCE [LARGE SCALE GENOMIC DNA]</scope>
    <source>
        <strain evidence="1">BIHB4019</strain>
    </source>
</reference>
<evidence type="ECO:0008006" key="2">
    <source>
        <dbReference type="Google" id="ProtNLM"/>
    </source>
</evidence>
<evidence type="ECO:0000313" key="1">
    <source>
        <dbReference type="EMBL" id="ANY65217.1"/>
    </source>
</evidence>
<accession>A0A1B2DBY7</accession>
<dbReference type="AlphaFoldDB" id="A0A1B2DBY7"/>
<organism evidence="1">
    <name type="scientific">Paenibacillus sp. BIHB 4019</name>
    <dbReference type="NCBI Taxonomy" id="1870819"/>
    <lineage>
        <taxon>Bacteria</taxon>
        <taxon>Bacillati</taxon>
        <taxon>Bacillota</taxon>
        <taxon>Bacilli</taxon>
        <taxon>Bacillales</taxon>
        <taxon>Paenibacillaceae</taxon>
        <taxon>Paenibacillus</taxon>
    </lineage>
</organism>
<gene>
    <name evidence="1" type="ORF">BBD42_01025</name>
</gene>